<dbReference type="OrthoDB" id="6163695at2"/>
<organism evidence="3 4">
    <name type="scientific">Neptunomonas antarctica</name>
    <dbReference type="NCBI Taxonomy" id="619304"/>
    <lineage>
        <taxon>Bacteria</taxon>
        <taxon>Pseudomonadati</taxon>
        <taxon>Pseudomonadota</taxon>
        <taxon>Gammaproteobacteria</taxon>
        <taxon>Oceanospirillales</taxon>
        <taxon>Oceanospirillaceae</taxon>
        <taxon>Neptunomonas</taxon>
    </lineage>
</organism>
<gene>
    <name evidence="3" type="ORF">SAMN05421760_102178</name>
</gene>
<keyword evidence="2" id="KW-0812">Transmembrane</keyword>
<protein>
    <submittedName>
        <fullName evidence="3">Uncharacterized protein</fullName>
    </submittedName>
</protein>
<evidence type="ECO:0000313" key="4">
    <source>
        <dbReference type="Proteomes" id="UP000185999"/>
    </source>
</evidence>
<dbReference type="EMBL" id="FTOE01000002">
    <property type="protein sequence ID" value="SIS56239.1"/>
    <property type="molecule type" value="Genomic_DNA"/>
</dbReference>
<proteinExistence type="predicted"/>
<keyword evidence="4" id="KW-1185">Reference proteome</keyword>
<keyword evidence="2" id="KW-0472">Membrane</keyword>
<name>A0A1N7K3U4_9GAMM</name>
<evidence type="ECO:0000313" key="3">
    <source>
        <dbReference type="EMBL" id="SIS56239.1"/>
    </source>
</evidence>
<feature type="transmembrane region" description="Helical" evidence="2">
    <location>
        <begin position="6"/>
        <end position="30"/>
    </location>
</feature>
<sequence>MNNSTIYAVITYLIIFRVAIILVGGVSIVLGYKLFVRGIFAAGSDNPGASMEAKLGGYEVSMKNAAPGTFFALFGSIVIGAMILSSPPEVQLEQRSGLPTTQQDDNGAANTGAGTETISRLTARGDKNADTLHREAWDHLDRALNATKRAVELERTSKQSEKLNDYLDTLAAISFIAEKDKQSRKKALEQMPVDADFRKLLQEFFQLRDADTLRE</sequence>
<feature type="transmembrane region" description="Helical" evidence="2">
    <location>
        <begin position="64"/>
        <end position="84"/>
    </location>
</feature>
<keyword evidence="2" id="KW-1133">Transmembrane helix</keyword>
<feature type="compositionally biased region" description="Polar residues" evidence="1">
    <location>
        <begin position="93"/>
        <end position="118"/>
    </location>
</feature>
<reference evidence="4" key="1">
    <citation type="submission" date="2017-01" db="EMBL/GenBank/DDBJ databases">
        <authorList>
            <person name="Varghese N."/>
            <person name="Submissions S."/>
        </authorList>
    </citation>
    <scope>NUCLEOTIDE SEQUENCE [LARGE SCALE GENOMIC DNA]</scope>
    <source>
        <strain evidence="4">DSM 22306</strain>
    </source>
</reference>
<feature type="region of interest" description="Disordered" evidence="1">
    <location>
        <begin position="92"/>
        <end position="118"/>
    </location>
</feature>
<dbReference type="Proteomes" id="UP000185999">
    <property type="component" value="Unassembled WGS sequence"/>
</dbReference>
<dbReference type="RefSeq" id="WP_054342293.1">
    <property type="nucleotide sequence ID" value="NZ_FTOE01000002.1"/>
</dbReference>
<evidence type="ECO:0000256" key="1">
    <source>
        <dbReference type="SAM" id="MobiDB-lite"/>
    </source>
</evidence>
<evidence type="ECO:0000256" key="2">
    <source>
        <dbReference type="SAM" id="Phobius"/>
    </source>
</evidence>
<dbReference type="AlphaFoldDB" id="A0A1N7K3U4"/>
<accession>A0A1N7K3U4</accession>